<dbReference type="Gene3D" id="3.40.50.300">
    <property type="entry name" value="P-loop containing nucleotide triphosphate hydrolases"/>
    <property type="match status" value="1"/>
</dbReference>
<feature type="active site" evidence="9">
    <location>
        <position position="38"/>
    </location>
</feature>
<dbReference type="PANTHER" id="PTHR43210">
    <property type="entry name" value="DETHIOBIOTIN SYNTHETASE"/>
    <property type="match status" value="1"/>
</dbReference>
<comment type="function">
    <text evidence="9">Catalyzes a mechanistically unusual reaction, the ATP-dependent insertion of CO2 between the N7 and N8 nitrogen atoms of 7,8-diaminopelargonic acid (DAPA, also called 7,8-diammoniononanoate) to form a ureido ring.</text>
</comment>
<evidence type="ECO:0000256" key="9">
    <source>
        <dbReference type="HAMAP-Rule" id="MF_00336"/>
    </source>
</evidence>
<reference evidence="10" key="1">
    <citation type="submission" date="2020-10" db="EMBL/GenBank/DDBJ databases">
        <authorList>
            <person name="Gilroy R."/>
        </authorList>
    </citation>
    <scope>NUCLEOTIDE SEQUENCE</scope>
    <source>
        <strain evidence="10">10192</strain>
    </source>
</reference>
<dbReference type="GO" id="GO:0009102">
    <property type="term" value="P:biotin biosynthetic process"/>
    <property type="evidence" value="ECO:0007669"/>
    <property type="project" value="UniProtKB-UniRule"/>
</dbReference>
<feature type="binding site" evidence="9">
    <location>
        <position position="17"/>
    </location>
    <ligand>
        <name>Mg(2+)</name>
        <dbReference type="ChEBI" id="CHEBI:18420"/>
    </ligand>
</feature>
<comment type="subunit">
    <text evidence="9">Homodimer.</text>
</comment>
<dbReference type="GO" id="GO:0000287">
    <property type="term" value="F:magnesium ion binding"/>
    <property type="evidence" value="ECO:0007669"/>
    <property type="project" value="UniProtKB-UniRule"/>
</dbReference>
<keyword evidence="3 9" id="KW-0479">Metal-binding</keyword>
<reference evidence="10" key="2">
    <citation type="journal article" date="2021" name="PeerJ">
        <title>Extensive microbial diversity within the chicken gut microbiome revealed by metagenomics and culture.</title>
        <authorList>
            <person name="Gilroy R."/>
            <person name="Ravi A."/>
            <person name="Getino M."/>
            <person name="Pursley I."/>
            <person name="Horton D.L."/>
            <person name="Alikhan N.F."/>
            <person name="Baker D."/>
            <person name="Gharbi K."/>
            <person name="Hall N."/>
            <person name="Watson M."/>
            <person name="Adriaenssens E.M."/>
            <person name="Foster-Nyarko E."/>
            <person name="Jarju S."/>
            <person name="Secka A."/>
            <person name="Antonio M."/>
            <person name="Oren A."/>
            <person name="Chaudhuri R.R."/>
            <person name="La Ragione R."/>
            <person name="Hildebrand F."/>
            <person name="Pallen M.J."/>
        </authorList>
    </citation>
    <scope>NUCLEOTIDE SEQUENCE</scope>
    <source>
        <strain evidence="10">10192</strain>
    </source>
</reference>
<comment type="catalytic activity">
    <reaction evidence="8">
        <text>(7R,8S)-8-amino-7-(carboxyamino)nonanoate + ATP = (4R,5S)-dethiobiotin + ADP + phosphate + H(+)</text>
        <dbReference type="Rhea" id="RHEA:63684"/>
        <dbReference type="ChEBI" id="CHEBI:15378"/>
        <dbReference type="ChEBI" id="CHEBI:30616"/>
        <dbReference type="ChEBI" id="CHEBI:43474"/>
        <dbReference type="ChEBI" id="CHEBI:149470"/>
        <dbReference type="ChEBI" id="CHEBI:149473"/>
        <dbReference type="ChEBI" id="CHEBI:456216"/>
    </reaction>
</comment>
<evidence type="ECO:0000256" key="6">
    <source>
        <dbReference type="ARBA" id="ARBA00022840"/>
    </source>
</evidence>
<dbReference type="GO" id="GO:0004141">
    <property type="term" value="F:dethiobiotin synthase activity"/>
    <property type="evidence" value="ECO:0007669"/>
    <property type="project" value="UniProtKB-UniRule"/>
</dbReference>
<dbReference type="EC" id="6.3.3.3" evidence="9"/>
<dbReference type="HAMAP" id="MF_00336">
    <property type="entry name" value="BioD"/>
    <property type="match status" value="1"/>
</dbReference>
<feature type="binding site" evidence="9">
    <location>
        <position position="42"/>
    </location>
    <ligand>
        <name>substrate</name>
    </ligand>
</feature>
<dbReference type="InterPro" id="IPR004472">
    <property type="entry name" value="DTB_synth_BioD"/>
</dbReference>
<comment type="caution">
    <text evidence="10">The sequence shown here is derived from an EMBL/GenBank/DDBJ whole genome shotgun (WGS) entry which is preliminary data.</text>
</comment>
<feature type="binding site" evidence="9">
    <location>
        <begin position="13"/>
        <end position="18"/>
    </location>
    <ligand>
        <name>ATP</name>
        <dbReference type="ChEBI" id="CHEBI:30616"/>
    </ligand>
</feature>
<protein>
    <recommendedName>
        <fullName evidence="9">ATP-dependent dethiobiotin synthetase BioD</fullName>
        <ecNumber evidence="9">6.3.3.3</ecNumber>
    </recommendedName>
    <alternativeName>
        <fullName evidence="9">DTB synthetase</fullName>
        <shortName evidence="9">DTBS</shortName>
    </alternativeName>
    <alternativeName>
        <fullName evidence="9">Dethiobiotin synthase</fullName>
    </alternativeName>
</protein>
<proteinExistence type="inferred from homology"/>
<comment type="catalytic activity">
    <reaction evidence="9">
        <text>(7R,8S)-7,8-diammoniononanoate + CO2 + ATP = (4R,5S)-dethiobiotin + ADP + phosphate + 3 H(+)</text>
        <dbReference type="Rhea" id="RHEA:15805"/>
        <dbReference type="ChEBI" id="CHEBI:15378"/>
        <dbReference type="ChEBI" id="CHEBI:16526"/>
        <dbReference type="ChEBI" id="CHEBI:30616"/>
        <dbReference type="ChEBI" id="CHEBI:43474"/>
        <dbReference type="ChEBI" id="CHEBI:149469"/>
        <dbReference type="ChEBI" id="CHEBI:149473"/>
        <dbReference type="ChEBI" id="CHEBI:456216"/>
        <dbReference type="EC" id="6.3.3.3"/>
    </reaction>
</comment>
<sequence>MTKGIFVTATGTDVGKTYISALLVKKMRDFGLNCGYYKPVLSGAEVINGKLVPGDCEYVLKTAQINANPKDFASYIFKTAVSPHLASQIEGIKIKPEKIKQDFEEKKHVFEYLVTEGAGGIACPIVLSGKKFMMEDLIKMLNQDVLIVTSALLGTINYTYLTCEYLKSIGIKIKGIILNNYDENNIMCRDNKVQVENLTGVNVIATVKKGDTDLEVDKETLLSIFKEI</sequence>
<evidence type="ECO:0000256" key="3">
    <source>
        <dbReference type="ARBA" id="ARBA00022723"/>
    </source>
</evidence>
<keyword evidence="7 9" id="KW-0460">Magnesium</keyword>
<dbReference type="AlphaFoldDB" id="A0A9D9GZQ5"/>
<keyword evidence="2 9" id="KW-0436">Ligase</keyword>
<comment type="similarity">
    <text evidence="9">Belongs to the dethiobiotin synthetase family.</text>
</comment>
<dbReference type="EMBL" id="JADIND010000052">
    <property type="protein sequence ID" value="MBO8430222.1"/>
    <property type="molecule type" value="Genomic_DNA"/>
</dbReference>
<feature type="binding site" evidence="9">
    <location>
        <begin position="179"/>
        <end position="180"/>
    </location>
    <ligand>
        <name>ATP</name>
        <dbReference type="ChEBI" id="CHEBI:30616"/>
    </ligand>
</feature>
<keyword evidence="6 9" id="KW-0067">ATP-binding</keyword>
<feature type="binding site" evidence="9">
    <location>
        <begin position="116"/>
        <end position="119"/>
    </location>
    <ligand>
        <name>ATP</name>
        <dbReference type="ChEBI" id="CHEBI:30616"/>
    </ligand>
</feature>
<gene>
    <name evidence="9 10" type="primary">bioD</name>
    <name evidence="10" type="ORF">IAC76_02430</name>
</gene>
<evidence type="ECO:0000256" key="5">
    <source>
        <dbReference type="ARBA" id="ARBA00022756"/>
    </source>
</evidence>
<evidence type="ECO:0000256" key="8">
    <source>
        <dbReference type="ARBA" id="ARBA00047386"/>
    </source>
</evidence>
<evidence type="ECO:0000256" key="1">
    <source>
        <dbReference type="ARBA" id="ARBA00022490"/>
    </source>
</evidence>
<keyword evidence="5 9" id="KW-0093">Biotin biosynthesis</keyword>
<organism evidence="10 11">
    <name type="scientific">Candidatus Scatousia excrementipullorum</name>
    <dbReference type="NCBI Taxonomy" id="2840936"/>
    <lineage>
        <taxon>Bacteria</taxon>
        <taxon>Candidatus Scatousia</taxon>
    </lineage>
</organism>
<dbReference type="PIRSF" id="PIRSF006755">
    <property type="entry name" value="DTB_synth"/>
    <property type="match status" value="1"/>
</dbReference>
<evidence type="ECO:0000313" key="10">
    <source>
        <dbReference type="EMBL" id="MBO8430222.1"/>
    </source>
</evidence>
<comment type="cofactor">
    <cofactor evidence="9">
        <name>Mg(2+)</name>
        <dbReference type="ChEBI" id="CHEBI:18420"/>
    </cofactor>
</comment>
<comment type="caution">
    <text evidence="9">Lacks conserved residue(s) required for the propagation of feature annotation.</text>
</comment>
<dbReference type="InterPro" id="IPR027417">
    <property type="entry name" value="P-loop_NTPase"/>
</dbReference>
<dbReference type="Proteomes" id="UP000823632">
    <property type="component" value="Unassembled WGS sequence"/>
</dbReference>
<keyword evidence="1 9" id="KW-0963">Cytoplasm</keyword>
<evidence type="ECO:0000256" key="7">
    <source>
        <dbReference type="ARBA" id="ARBA00022842"/>
    </source>
</evidence>
<dbReference type="CDD" id="cd03109">
    <property type="entry name" value="DTBS"/>
    <property type="match status" value="1"/>
</dbReference>
<feature type="binding site" evidence="9">
    <location>
        <position position="116"/>
    </location>
    <ligand>
        <name>Mg(2+)</name>
        <dbReference type="ChEBI" id="CHEBI:18420"/>
    </ligand>
</feature>
<feature type="binding site" evidence="9">
    <location>
        <position position="55"/>
    </location>
    <ligand>
        <name>ATP</name>
        <dbReference type="ChEBI" id="CHEBI:30616"/>
    </ligand>
</feature>
<dbReference type="GO" id="GO:0005829">
    <property type="term" value="C:cytosol"/>
    <property type="evidence" value="ECO:0007669"/>
    <property type="project" value="TreeGrafter"/>
</dbReference>
<accession>A0A9D9GZQ5</accession>
<evidence type="ECO:0000313" key="11">
    <source>
        <dbReference type="Proteomes" id="UP000823632"/>
    </source>
</evidence>
<keyword evidence="4 9" id="KW-0547">Nucleotide-binding</keyword>
<comment type="pathway">
    <text evidence="9">Cofactor biosynthesis; biotin biosynthesis; biotin from 7,8-diaminononanoate: step 1/2.</text>
</comment>
<comment type="subcellular location">
    <subcellularLocation>
        <location evidence="9">Cytoplasm</location>
    </subcellularLocation>
</comment>
<evidence type="ECO:0000256" key="2">
    <source>
        <dbReference type="ARBA" id="ARBA00022598"/>
    </source>
</evidence>
<evidence type="ECO:0000256" key="4">
    <source>
        <dbReference type="ARBA" id="ARBA00022741"/>
    </source>
</evidence>
<dbReference type="NCBIfam" id="TIGR00347">
    <property type="entry name" value="bioD"/>
    <property type="match status" value="1"/>
</dbReference>
<dbReference type="GO" id="GO:0005524">
    <property type="term" value="F:ATP binding"/>
    <property type="evidence" value="ECO:0007669"/>
    <property type="project" value="UniProtKB-UniRule"/>
</dbReference>
<dbReference type="PANTHER" id="PTHR43210:SF2">
    <property type="entry name" value="ATP-DEPENDENT DETHIOBIOTIN SYNTHETASE BIOD 2"/>
    <property type="match status" value="1"/>
</dbReference>
<name>A0A9D9GZQ5_9BACT</name>
<dbReference type="Pfam" id="PF13500">
    <property type="entry name" value="AAA_26"/>
    <property type="match status" value="1"/>
</dbReference>
<feature type="binding site" evidence="9">
    <location>
        <position position="55"/>
    </location>
    <ligand>
        <name>Mg(2+)</name>
        <dbReference type="ChEBI" id="CHEBI:18420"/>
    </ligand>
</feature>
<dbReference type="SUPFAM" id="SSF52540">
    <property type="entry name" value="P-loop containing nucleoside triphosphate hydrolases"/>
    <property type="match status" value="1"/>
</dbReference>